<dbReference type="AlphaFoldDB" id="A0A290XI96"/>
<feature type="domain" description="FHA" evidence="2">
    <location>
        <begin position="144"/>
        <end position="193"/>
    </location>
</feature>
<dbReference type="RefSeq" id="WP_096300473.1">
    <property type="nucleotide sequence ID" value="NZ_CP023406.1"/>
</dbReference>
<evidence type="ECO:0000259" key="2">
    <source>
        <dbReference type="PROSITE" id="PS50006"/>
    </source>
</evidence>
<dbReference type="KEGG" id="lum:CNR27_08900"/>
<dbReference type="Gene3D" id="2.60.200.20">
    <property type="match status" value="2"/>
</dbReference>
<protein>
    <recommendedName>
        <fullName evidence="2">FHA domain-containing protein</fullName>
    </recommendedName>
</protein>
<keyword evidence="1" id="KW-1133">Transmembrane helix</keyword>
<dbReference type="InterPro" id="IPR050923">
    <property type="entry name" value="Cell_Proc_Reg/RNA_Proc"/>
</dbReference>
<dbReference type="CDD" id="cd00060">
    <property type="entry name" value="FHA"/>
    <property type="match status" value="2"/>
</dbReference>
<reference evidence="4" key="1">
    <citation type="submission" date="2017-09" db="EMBL/GenBank/DDBJ databases">
        <title>Luteimonas liuhanmingii sp.nov., isolated from the intestinal contents of Tibetan Plateau Pika in Yushu, Qinghai Province, China.</title>
        <authorList>
            <person name="Gui Z."/>
        </authorList>
    </citation>
    <scope>NUCLEOTIDE SEQUENCE [LARGE SCALE GENOMIC DNA]</scope>
    <source>
        <strain evidence="4">100111</strain>
    </source>
</reference>
<feature type="transmembrane region" description="Helical" evidence="1">
    <location>
        <begin position="246"/>
        <end position="264"/>
    </location>
</feature>
<proteinExistence type="predicted"/>
<accession>A0A290XI96</accession>
<keyword evidence="4" id="KW-1185">Reference proteome</keyword>
<dbReference type="InterPro" id="IPR008984">
    <property type="entry name" value="SMAD_FHA_dom_sf"/>
</dbReference>
<dbReference type="SMART" id="SM00240">
    <property type="entry name" value="FHA"/>
    <property type="match status" value="1"/>
</dbReference>
<dbReference type="PANTHER" id="PTHR23308">
    <property type="entry name" value="NUCLEAR INHIBITOR OF PROTEIN PHOSPHATASE-1"/>
    <property type="match status" value="1"/>
</dbReference>
<dbReference type="PROSITE" id="PS50006">
    <property type="entry name" value="FHA_DOMAIN"/>
    <property type="match status" value="1"/>
</dbReference>
<evidence type="ECO:0000256" key="1">
    <source>
        <dbReference type="SAM" id="Phobius"/>
    </source>
</evidence>
<name>A0A290XI96_9GAMM</name>
<keyword evidence="1" id="KW-0812">Transmembrane</keyword>
<dbReference type="InterPro" id="IPR000253">
    <property type="entry name" value="FHA_dom"/>
</dbReference>
<evidence type="ECO:0000313" key="3">
    <source>
        <dbReference type="EMBL" id="ATD68791.1"/>
    </source>
</evidence>
<dbReference type="SUPFAM" id="SSF49879">
    <property type="entry name" value="SMAD/FHA domain"/>
    <property type="match status" value="2"/>
</dbReference>
<organism evidence="3 4">
    <name type="scientific">Luteimonas chenhongjianii</name>
    <dbReference type="NCBI Taxonomy" id="2006110"/>
    <lineage>
        <taxon>Bacteria</taxon>
        <taxon>Pseudomonadati</taxon>
        <taxon>Pseudomonadota</taxon>
        <taxon>Gammaproteobacteria</taxon>
        <taxon>Lysobacterales</taxon>
        <taxon>Lysobacteraceae</taxon>
        <taxon>Luteimonas</taxon>
    </lineage>
</organism>
<dbReference type="OrthoDB" id="9815482at2"/>
<keyword evidence="1" id="KW-0472">Membrane</keyword>
<sequence>MKLVFPDGEHDPVPLSAGLHRIGAAPGGAVVLSADGIAALHCEIHVTVTGANVQVPHGGGPVSVNGRPVSDLMALRDGDQIDIGPVAATFVLKESVRDPIAAADTREHKEDVGATRVRAALPRFVLRGVSGALSDKVFPVTGPVVIGRSPECDITVPAEEISRRHAMVNPAGDGLSIEDLGSSNGTYINSRRVQQGFLGPGDELRLDAVRFVLVAPGVEIPRQTAPGAAPSEPVPRLHAATPVRRWVPIMLTAAAVLAIAALALG</sequence>
<dbReference type="Proteomes" id="UP000218968">
    <property type="component" value="Chromosome"/>
</dbReference>
<dbReference type="EMBL" id="CP023406">
    <property type="protein sequence ID" value="ATD68791.1"/>
    <property type="molecule type" value="Genomic_DNA"/>
</dbReference>
<gene>
    <name evidence="3" type="ORF">CNR27_08900</name>
</gene>
<evidence type="ECO:0000313" key="4">
    <source>
        <dbReference type="Proteomes" id="UP000218968"/>
    </source>
</evidence>
<dbReference type="Pfam" id="PF00498">
    <property type="entry name" value="FHA"/>
    <property type="match status" value="1"/>
</dbReference>